<protein>
    <submittedName>
        <fullName evidence="1">Uncharacterized protein</fullName>
    </submittedName>
</protein>
<evidence type="ECO:0000313" key="2">
    <source>
        <dbReference type="Proteomes" id="UP000184287"/>
    </source>
</evidence>
<sequence length="100" mass="11280">MERLSLIAEIIFLETAKNSFSFPIGNSIRMSFWLPGDKASTFSEIQINNKIIDLGKHEILEIKLGDIGLLLSRIQKGTEFRMGTFPNEIAIGKVIEIKRS</sequence>
<gene>
    <name evidence="1" type="ORF">SAMN04488522_104679</name>
</gene>
<organism evidence="1 2">
    <name type="scientific">Pedobacter caeni</name>
    <dbReference type="NCBI Taxonomy" id="288992"/>
    <lineage>
        <taxon>Bacteria</taxon>
        <taxon>Pseudomonadati</taxon>
        <taxon>Bacteroidota</taxon>
        <taxon>Sphingobacteriia</taxon>
        <taxon>Sphingobacteriales</taxon>
        <taxon>Sphingobacteriaceae</taxon>
        <taxon>Pedobacter</taxon>
    </lineage>
</organism>
<dbReference type="STRING" id="288992.SAMN04488522_104679"/>
<dbReference type="Proteomes" id="UP000184287">
    <property type="component" value="Unassembled WGS sequence"/>
</dbReference>
<reference evidence="2" key="1">
    <citation type="submission" date="2016-11" db="EMBL/GenBank/DDBJ databases">
        <authorList>
            <person name="Varghese N."/>
            <person name="Submissions S."/>
        </authorList>
    </citation>
    <scope>NUCLEOTIDE SEQUENCE [LARGE SCALE GENOMIC DNA]</scope>
    <source>
        <strain evidence="2">DSM 16990</strain>
    </source>
</reference>
<name>A0A1M5HIS0_9SPHI</name>
<dbReference type="EMBL" id="FQUQ01000004">
    <property type="protein sequence ID" value="SHG15791.1"/>
    <property type="molecule type" value="Genomic_DNA"/>
</dbReference>
<accession>A0A1M5HIS0</accession>
<evidence type="ECO:0000313" key="1">
    <source>
        <dbReference type="EMBL" id="SHG15791.1"/>
    </source>
</evidence>
<dbReference type="AlphaFoldDB" id="A0A1M5HIS0"/>
<proteinExistence type="predicted"/>
<keyword evidence="2" id="KW-1185">Reference proteome</keyword>